<organism evidence="1 2">
    <name type="scientific">Halobaculum saliterrae</name>
    <dbReference type="NCBI Taxonomy" id="2073113"/>
    <lineage>
        <taxon>Archaea</taxon>
        <taxon>Methanobacteriati</taxon>
        <taxon>Methanobacteriota</taxon>
        <taxon>Stenosarchaea group</taxon>
        <taxon>Halobacteria</taxon>
        <taxon>Halobacteriales</taxon>
        <taxon>Haloferacaceae</taxon>
        <taxon>Halobaculum</taxon>
    </lineage>
</organism>
<protein>
    <submittedName>
        <fullName evidence="1">Uncharacterized protein</fullName>
    </submittedName>
</protein>
<comment type="caution">
    <text evidence="1">The sequence shown here is derived from an EMBL/GenBank/DDBJ whole genome shotgun (WGS) entry which is preliminary data.</text>
</comment>
<proteinExistence type="predicted"/>
<accession>A0A6B0SVW3</accession>
<evidence type="ECO:0000313" key="2">
    <source>
        <dbReference type="Proteomes" id="UP000437065"/>
    </source>
</evidence>
<name>A0A6B0SVW3_9EURY</name>
<gene>
    <name evidence="1" type="ORF">GRX01_15735</name>
</gene>
<reference evidence="1 2" key="1">
    <citation type="submission" date="2019-12" db="EMBL/GenBank/DDBJ databases">
        <title>Isolation and characterization of three novel carbon monoxide-oxidizing members of Halobacteria from salione crusts and soils.</title>
        <authorList>
            <person name="Myers M.R."/>
            <person name="King G.M."/>
        </authorList>
    </citation>
    <scope>NUCLEOTIDE SEQUENCE [LARGE SCALE GENOMIC DNA]</scope>
    <source>
        <strain evidence="1 2">WSA2</strain>
    </source>
</reference>
<dbReference type="EMBL" id="WUUS01000010">
    <property type="protein sequence ID" value="MXR42785.1"/>
    <property type="molecule type" value="Genomic_DNA"/>
</dbReference>
<keyword evidence="2" id="KW-1185">Reference proteome</keyword>
<dbReference type="AlphaFoldDB" id="A0A6B0SVW3"/>
<evidence type="ECO:0000313" key="1">
    <source>
        <dbReference type="EMBL" id="MXR42785.1"/>
    </source>
</evidence>
<dbReference type="Proteomes" id="UP000437065">
    <property type="component" value="Unassembled WGS sequence"/>
</dbReference>
<sequence length="46" mass="5042">MSLGQSSNGGGVVCRVLGHAWEATEMRVTHGRVVCRRCGVAEWRQN</sequence>
<dbReference type="RefSeq" id="WP_159669718.1">
    <property type="nucleotide sequence ID" value="NZ_WUUS01000010.1"/>
</dbReference>